<evidence type="ECO:0000259" key="3">
    <source>
        <dbReference type="Pfam" id="PF14297"/>
    </source>
</evidence>
<dbReference type="Pfam" id="PF14297">
    <property type="entry name" value="Lin1244_N"/>
    <property type="match status" value="1"/>
</dbReference>
<keyword evidence="2" id="KW-0812">Transmembrane</keyword>
<dbReference type="InterPro" id="IPR034829">
    <property type="entry name" value="DnaD-like_sf"/>
</dbReference>
<sequence>MAKNQSYYFSHDINASNDPKIAAMISELGMISYAWWWILIEKLAAADDYKLPLKKYTFVALDNELKMNDEQILTSVQQVFNKNQHVLEQNSMCSFCSFLLIYLLIHDYELLDCDDEYFWSPSLIRRFEFKKVKEETIREKRRLAGLKSAESRKAKKQNLTHVQQNLTHVQQNQLIKEKKRKENNIERDTRAREDENPISIFEDDEVKNKPIYELYMKSIGIVSPTIKERLDDLVESYGKERVIVAINTTADNGGNSIKYVETVTAGNLKQEVQKDFGASKCNSNARGVSRKNSRKDEDVDWEKEYQRVHGKK</sequence>
<dbReference type="SUPFAM" id="SSF158499">
    <property type="entry name" value="DnaD domain-like"/>
    <property type="match status" value="1"/>
</dbReference>
<evidence type="ECO:0000256" key="2">
    <source>
        <dbReference type="SAM" id="Phobius"/>
    </source>
</evidence>
<name>A0A8S5NWQ4_9CAUD</name>
<reference evidence="4" key="1">
    <citation type="journal article" date="2021" name="Proc. Natl. Acad. Sci. U.S.A.">
        <title>A Catalog of Tens of Thousands of Viruses from Human Metagenomes Reveals Hidden Associations with Chronic Diseases.</title>
        <authorList>
            <person name="Tisza M.J."/>
            <person name="Buck C.B."/>
        </authorList>
    </citation>
    <scope>NUCLEOTIDE SEQUENCE</scope>
    <source>
        <strain evidence="4">Ctj994</strain>
    </source>
</reference>
<feature type="domain" description="Lin1244/Lin1753-like N-terminal" evidence="3">
    <location>
        <begin position="8"/>
        <end position="83"/>
    </location>
</feature>
<feature type="compositionally biased region" description="Basic and acidic residues" evidence="1">
    <location>
        <begin position="294"/>
        <end position="312"/>
    </location>
</feature>
<keyword evidence="2" id="KW-0472">Membrane</keyword>
<accession>A0A8S5NWQ4</accession>
<evidence type="ECO:0000313" key="4">
    <source>
        <dbReference type="EMBL" id="DAD99237.1"/>
    </source>
</evidence>
<evidence type="ECO:0000256" key="1">
    <source>
        <dbReference type="SAM" id="MobiDB-lite"/>
    </source>
</evidence>
<organism evidence="4">
    <name type="scientific">Myoviridae sp. ctj994</name>
    <dbReference type="NCBI Taxonomy" id="2825160"/>
    <lineage>
        <taxon>Viruses</taxon>
        <taxon>Duplodnaviria</taxon>
        <taxon>Heunggongvirae</taxon>
        <taxon>Uroviricota</taxon>
        <taxon>Caudoviricetes</taxon>
    </lineage>
</organism>
<proteinExistence type="predicted"/>
<dbReference type="EMBL" id="BK015278">
    <property type="protein sequence ID" value="DAD99237.1"/>
    <property type="molecule type" value="Genomic_DNA"/>
</dbReference>
<protein>
    <recommendedName>
        <fullName evidence="3">Lin1244/Lin1753-like N-terminal domain-containing protein</fullName>
    </recommendedName>
</protein>
<dbReference type="InterPro" id="IPR025400">
    <property type="entry name" value="Lin1244/Lin1753-like_N"/>
</dbReference>
<keyword evidence="2" id="KW-1133">Transmembrane helix</keyword>
<dbReference type="Gene3D" id="1.10.10.630">
    <property type="entry name" value="DnaD domain-like"/>
    <property type="match status" value="1"/>
</dbReference>
<feature type="region of interest" description="Disordered" evidence="1">
    <location>
        <begin position="279"/>
        <end position="312"/>
    </location>
</feature>
<feature type="transmembrane region" description="Helical" evidence="2">
    <location>
        <begin position="21"/>
        <end position="40"/>
    </location>
</feature>